<dbReference type="KEGG" id="sis:LS215_1024"/>
<sequence length="597" mass="68500">MDNVVIYLGIIVAGFLIGILSNIILKRNSLLKSFYIVSVAAINLIILSLILITSLLMRTNLSNTLILLSLLFLSIFFSFYINSYRNILSDINVSAFGLITIVILLLAISPFYISTDRNISYLPFYVTNPKISTSPLFQDYIKILGNPSYYNVYRPNPILSRSLEIYSNMVYNLLGNFINQSLSIRNFSNYIYISLHSGNTSGAIQYYSELLETFDNLTIIKNNITYYASILGEYSDSLSFGQFLHILNKNYTAIKNIVNNYYIIMSFIYKLPKTSHVPVEIKITKLIIPFNKTVNITGFLISRSNYSINGTLFVKFLNTYRVVNLTNSRFSFPIRLTNYSNPIYITILFTGNNIFLPNITTFVVYTNVTFTKLFVKAIPYNPYVGGDVNIVGYVTGYNRTLVISLLNYTKTYIVGGNFSIKFPLPYNLTNTTYLLNFTVLPKSYLSPAVKYIVITPKLYYENLSVNVIDKWIIPFPLKITGKIYYNNTPLNNVKIFVFIGNSRYETISHNGYFSIEAKPKLSVIYGNQIIYVESDPQYAYYREVAEVHTTVYNFMMFIILPLISLFIVILLRKRSKANKLKQFKLKEIPIQGVKNEK</sequence>
<name>C3MNU5_SACI2</name>
<feature type="transmembrane region" description="Helical" evidence="1">
    <location>
        <begin position="34"/>
        <end position="57"/>
    </location>
</feature>
<organism evidence="2 3">
    <name type="scientific">Saccharolobus islandicus (strain L.S.2.15 / Lassen #1)</name>
    <name type="common">Sulfolobus islandicus</name>
    <dbReference type="NCBI Taxonomy" id="429572"/>
    <lineage>
        <taxon>Archaea</taxon>
        <taxon>Thermoproteota</taxon>
        <taxon>Thermoprotei</taxon>
        <taxon>Sulfolobales</taxon>
        <taxon>Sulfolobaceae</taxon>
        <taxon>Saccharolobus</taxon>
    </lineage>
</organism>
<keyword evidence="1" id="KW-1133">Transmembrane helix</keyword>
<dbReference type="RefSeq" id="WP_012713426.1">
    <property type="nucleotide sequence ID" value="NC_012589.1"/>
</dbReference>
<dbReference type="OrthoDB" id="386758at2157"/>
<evidence type="ECO:0000313" key="3">
    <source>
        <dbReference type="Proteomes" id="UP000001747"/>
    </source>
</evidence>
<proteinExistence type="predicted"/>
<gene>
    <name evidence="2" type="ordered locus">LS215_1024</name>
</gene>
<dbReference type="EMBL" id="CP001399">
    <property type="protein sequence ID" value="ACP35058.1"/>
    <property type="molecule type" value="Genomic_DNA"/>
</dbReference>
<dbReference type="GeneID" id="7797528"/>
<reference evidence="2 3" key="1">
    <citation type="journal article" date="2009" name="Proc. Natl. Acad. Sci. U.S.A.">
        <title>Biogeography of the Sulfolobus islandicus pan-genome.</title>
        <authorList>
            <person name="Reno M.L."/>
            <person name="Held N.L."/>
            <person name="Fields C.J."/>
            <person name="Burke P.V."/>
            <person name="Whitaker R.J."/>
        </authorList>
    </citation>
    <scope>NUCLEOTIDE SEQUENCE [LARGE SCALE GENOMIC DNA]</scope>
    <source>
        <strain evidence="3">L.S.2.15 / Lassen #1</strain>
    </source>
</reference>
<dbReference type="AlphaFoldDB" id="C3MNU5"/>
<accession>C3MNU5</accession>
<keyword evidence="1" id="KW-0812">Transmembrane</keyword>
<dbReference type="Proteomes" id="UP000001747">
    <property type="component" value="Chromosome"/>
</dbReference>
<dbReference type="HOGENOM" id="CLU_456827_0_0_2"/>
<feature type="transmembrane region" description="Helical" evidence="1">
    <location>
        <begin position="63"/>
        <end position="81"/>
    </location>
</feature>
<feature type="transmembrane region" description="Helical" evidence="1">
    <location>
        <begin position="6"/>
        <end position="25"/>
    </location>
</feature>
<keyword evidence="1" id="KW-0472">Membrane</keyword>
<evidence type="ECO:0000313" key="2">
    <source>
        <dbReference type="EMBL" id="ACP35058.1"/>
    </source>
</evidence>
<feature type="transmembrane region" description="Helical" evidence="1">
    <location>
        <begin position="93"/>
        <end position="113"/>
    </location>
</feature>
<feature type="transmembrane region" description="Helical" evidence="1">
    <location>
        <begin position="551"/>
        <end position="571"/>
    </location>
</feature>
<evidence type="ECO:0000256" key="1">
    <source>
        <dbReference type="SAM" id="Phobius"/>
    </source>
</evidence>
<protein>
    <submittedName>
        <fullName evidence="2">Uncharacterized protein</fullName>
    </submittedName>
</protein>